<feature type="domain" description="YknX-like beta-barrel" evidence="6">
    <location>
        <begin position="240"/>
        <end position="322"/>
    </location>
</feature>
<dbReference type="OrthoDB" id="85226at2"/>
<dbReference type="InterPro" id="IPR058639">
    <property type="entry name" value="BSH_YknX-like"/>
</dbReference>
<dbReference type="InterPro" id="IPR058636">
    <property type="entry name" value="Beta-barrel_YknX"/>
</dbReference>
<evidence type="ECO:0000256" key="3">
    <source>
        <dbReference type="SAM" id="Coils"/>
    </source>
</evidence>
<comment type="subcellular location">
    <subcellularLocation>
        <location evidence="1">Cell envelope</location>
    </subcellularLocation>
</comment>
<dbReference type="PANTHER" id="PTHR32347">
    <property type="entry name" value="EFFLUX SYSTEM COMPONENT YKNX-RELATED"/>
    <property type="match status" value="1"/>
</dbReference>
<keyword evidence="2 3" id="KW-0175">Coiled coil</keyword>
<feature type="compositionally biased region" description="Basic and acidic residues" evidence="4">
    <location>
        <begin position="130"/>
        <end position="149"/>
    </location>
</feature>
<sequence>MMVVKKVLIGLVLVAGLATFSMFGMKNSKEAAGNQGVPEVMLQPVSHGASDITIPVSGQLELSQRQVVTLSEDKPEYKILVKVGDEVKKGTPIVQYSTEEIDLEIEAAQGELETHRGTLSELSTQASDIQKQKKSDAVKPKKEADKDTGEEIEVPPDVTVKELDKSLADLENQRKATNRELKQAQQQLETLKKKKEALTVKSDFNGTVVKRNDHPGEAVDTYSGQTDQTLVEVADLNKFILKGTISEDQTLQVEEGQNVEVNVDINGYMGEGKVIEVGYFPSEGEMDMYPGEEAGATYPITIEIGGEDLSELRPGYQARADIIVGTREGMMIPLEAYKNDGIDHVYVYEDGRAVRRDIVINQESLPSEGGADDVMEIQVESGLEEGDQLILLLDPSIQLEDNMKVKLADGVEADDGFGDLEDFDDENVDEEGIEEAEEGGTEDQQEDQTDNKDDDA</sequence>
<gene>
    <name evidence="7" type="ORF">SAMN05421737_106201</name>
</gene>
<feature type="domain" description="YknX-like barrel-sandwich hybrid" evidence="5">
    <location>
        <begin position="77"/>
        <end position="218"/>
    </location>
</feature>
<dbReference type="Gene3D" id="2.40.420.20">
    <property type="match status" value="1"/>
</dbReference>
<dbReference type="PANTHER" id="PTHR32347:SF14">
    <property type="entry name" value="EFFLUX SYSTEM COMPONENT YKNX-RELATED"/>
    <property type="match status" value="1"/>
</dbReference>
<dbReference type="Pfam" id="PF25984">
    <property type="entry name" value="BSH_YknX"/>
    <property type="match status" value="1"/>
</dbReference>
<proteinExistence type="predicted"/>
<protein>
    <submittedName>
        <fullName evidence="7">HlyD family secretion protein</fullName>
    </submittedName>
</protein>
<dbReference type="AlphaFoldDB" id="A0A1G6K707"/>
<dbReference type="Pfam" id="PF25990">
    <property type="entry name" value="Beta-barrel_YknX"/>
    <property type="match status" value="1"/>
</dbReference>
<dbReference type="InterPro" id="IPR050465">
    <property type="entry name" value="UPF0194_transport"/>
</dbReference>
<evidence type="ECO:0000259" key="6">
    <source>
        <dbReference type="Pfam" id="PF25990"/>
    </source>
</evidence>
<accession>A0A1G6K707</accession>
<dbReference type="EMBL" id="FMYM01000006">
    <property type="protein sequence ID" value="SDC26116.1"/>
    <property type="molecule type" value="Genomic_DNA"/>
</dbReference>
<evidence type="ECO:0000256" key="2">
    <source>
        <dbReference type="ARBA" id="ARBA00023054"/>
    </source>
</evidence>
<keyword evidence="8" id="KW-1185">Reference proteome</keyword>
<dbReference type="Gene3D" id="2.40.30.170">
    <property type="match status" value="1"/>
</dbReference>
<feature type="compositionally biased region" description="Polar residues" evidence="4">
    <location>
        <begin position="120"/>
        <end position="129"/>
    </location>
</feature>
<evidence type="ECO:0000313" key="7">
    <source>
        <dbReference type="EMBL" id="SDC26116.1"/>
    </source>
</evidence>
<dbReference type="Gene3D" id="2.40.50.100">
    <property type="match status" value="1"/>
</dbReference>
<evidence type="ECO:0000256" key="4">
    <source>
        <dbReference type="SAM" id="MobiDB-lite"/>
    </source>
</evidence>
<feature type="coiled-coil region" evidence="3">
    <location>
        <begin position="160"/>
        <end position="201"/>
    </location>
</feature>
<reference evidence="8" key="1">
    <citation type="submission" date="2016-09" db="EMBL/GenBank/DDBJ databases">
        <authorList>
            <person name="Varghese N."/>
            <person name="Submissions S."/>
        </authorList>
    </citation>
    <scope>NUCLEOTIDE SEQUENCE [LARGE SCALE GENOMIC DNA]</scope>
    <source>
        <strain evidence="8">25nlg</strain>
    </source>
</reference>
<evidence type="ECO:0000256" key="1">
    <source>
        <dbReference type="ARBA" id="ARBA00004196"/>
    </source>
</evidence>
<name>A0A1G6K707_9BACI</name>
<evidence type="ECO:0000313" key="8">
    <source>
        <dbReference type="Proteomes" id="UP000242662"/>
    </source>
</evidence>
<organism evidence="7 8">
    <name type="scientific">Shouchella lonarensis</name>
    <dbReference type="NCBI Taxonomy" id="1464122"/>
    <lineage>
        <taxon>Bacteria</taxon>
        <taxon>Bacillati</taxon>
        <taxon>Bacillota</taxon>
        <taxon>Bacilli</taxon>
        <taxon>Bacillales</taxon>
        <taxon>Bacillaceae</taxon>
        <taxon>Shouchella</taxon>
    </lineage>
</organism>
<dbReference type="GO" id="GO:0030313">
    <property type="term" value="C:cell envelope"/>
    <property type="evidence" value="ECO:0007669"/>
    <property type="project" value="UniProtKB-SubCell"/>
</dbReference>
<dbReference type="STRING" id="1464122.SAMN05421737_106201"/>
<evidence type="ECO:0000259" key="5">
    <source>
        <dbReference type="Pfam" id="PF25984"/>
    </source>
</evidence>
<feature type="region of interest" description="Disordered" evidence="4">
    <location>
        <begin position="414"/>
        <end position="456"/>
    </location>
</feature>
<dbReference type="RefSeq" id="WP_090775808.1">
    <property type="nucleotide sequence ID" value="NZ_FMYM01000006.1"/>
</dbReference>
<feature type="region of interest" description="Disordered" evidence="4">
    <location>
        <begin position="120"/>
        <end position="151"/>
    </location>
</feature>
<dbReference type="Proteomes" id="UP000242662">
    <property type="component" value="Unassembled WGS sequence"/>
</dbReference>